<dbReference type="GO" id="GO:0005829">
    <property type="term" value="C:cytosol"/>
    <property type="evidence" value="ECO:0007669"/>
    <property type="project" value="TreeGrafter"/>
</dbReference>
<dbReference type="InterPro" id="IPR001179">
    <property type="entry name" value="PPIase_FKBP_dom"/>
</dbReference>
<keyword evidence="1" id="KW-0677">Repeat</keyword>
<dbReference type="PANTHER" id="PTHR46512">
    <property type="entry name" value="PEPTIDYLPROLYL ISOMERASE"/>
    <property type="match status" value="1"/>
</dbReference>
<organism evidence="6 7">
    <name type="scientific">Sciurus carolinensis</name>
    <name type="common">Eastern gray squirrel</name>
    <dbReference type="NCBI Taxonomy" id="30640"/>
    <lineage>
        <taxon>Eukaryota</taxon>
        <taxon>Metazoa</taxon>
        <taxon>Chordata</taxon>
        <taxon>Craniata</taxon>
        <taxon>Vertebrata</taxon>
        <taxon>Euteleostomi</taxon>
        <taxon>Mammalia</taxon>
        <taxon>Eutheria</taxon>
        <taxon>Euarchontoglires</taxon>
        <taxon>Glires</taxon>
        <taxon>Rodentia</taxon>
        <taxon>Sciuromorpha</taxon>
        <taxon>Sciuridae</taxon>
        <taxon>Sciurinae</taxon>
        <taxon>Sciurini</taxon>
        <taxon>Sciurus</taxon>
    </lineage>
</organism>
<dbReference type="GO" id="GO:0005740">
    <property type="term" value="C:mitochondrial envelope"/>
    <property type="evidence" value="ECO:0007669"/>
    <property type="project" value="TreeGrafter"/>
</dbReference>
<reference evidence="6" key="1">
    <citation type="submission" date="2020-03" db="EMBL/GenBank/DDBJ databases">
        <title>Studies in the Genomics of Life Span.</title>
        <authorList>
            <person name="Glass D."/>
        </authorList>
    </citation>
    <scope>NUCLEOTIDE SEQUENCE</scope>
    <source>
        <strain evidence="6">SUZIE</strain>
        <tissue evidence="6">Muscle</tissue>
    </source>
</reference>
<sequence>MVSCAEPSKPTDPLPSYVPPLDDFKVLDGVEDTEGKEEEEEEEDDLSELPPLEDMGQSPLEEAEQPWALTQEFLAAMEPKPGPASAPEEWLDILANGLLRKKTLIPGPPGSSLPAKRQVVTVQLQMSLENGVQVQEEEELVFTLGNCEVIQALDLSVPLMYMGEMAIITADSKYCYGPQGSRCPYIPLTCGPVPGGHPEDRHGWV</sequence>
<dbReference type="EC" id="5.2.1.8" evidence="3"/>
<evidence type="ECO:0000256" key="3">
    <source>
        <dbReference type="PROSITE-ProRule" id="PRU00277"/>
    </source>
</evidence>
<gene>
    <name evidence="6" type="ORF">SUZIE_127875</name>
</gene>
<dbReference type="InterPro" id="IPR046357">
    <property type="entry name" value="PPIase_dom_sf"/>
</dbReference>
<dbReference type="EMBL" id="JAATJV010228954">
    <property type="protein sequence ID" value="MBZ3874425.1"/>
    <property type="molecule type" value="Genomic_DNA"/>
</dbReference>
<dbReference type="GO" id="GO:0016020">
    <property type="term" value="C:membrane"/>
    <property type="evidence" value="ECO:0007669"/>
    <property type="project" value="TreeGrafter"/>
</dbReference>
<keyword evidence="2" id="KW-0802">TPR repeat</keyword>
<dbReference type="Pfam" id="PF00254">
    <property type="entry name" value="FKBP_C"/>
    <property type="match status" value="1"/>
</dbReference>
<dbReference type="GO" id="GO:0003755">
    <property type="term" value="F:peptidyl-prolyl cis-trans isomerase activity"/>
    <property type="evidence" value="ECO:0007669"/>
    <property type="project" value="UniProtKB-KW"/>
</dbReference>
<comment type="caution">
    <text evidence="6">The sequence shown here is derived from an EMBL/GenBank/DDBJ whole genome shotgun (WGS) entry which is preliminary data.</text>
</comment>
<keyword evidence="3 6" id="KW-0413">Isomerase</keyword>
<feature type="domain" description="PPIase FKBP-type" evidence="5">
    <location>
        <begin position="117"/>
        <end position="187"/>
    </location>
</feature>
<accession>A0AA41SVJ7</accession>
<feature type="compositionally biased region" description="Acidic residues" evidence="4">
    <location>
        <begin position="29"/>
        <end position="47"/>
    </location>
</feature>
<evidence type="ECO:0000259" key="5">
    <source>
        <dbReference type="PROSITE" id="PS50059"/>
    </source>
</evidence>
<dbReference type="GO" id="GO:0012505">
    <property type="term" value="C:endomembrane system"/>
    <property type="evidence" value="ECO:0007669"/>
    <property type="project" value="TreeGrafter"/>
</dbReference>
<dbReference type="PROSITE" id="PS50059">
    <property type="entry name" value="FKBP_PPIASE"/>
    <property type="match status" value="1"/>
</dbReference>
<evidence type="ECO:0000313" key="7">
    <source>
        <dbReference type="Proteomes" id="UP001166674"/>
    </source>
</evidence>
<proteinExistence type="predicted"/>
<evidence type="ECO:0000256" key="4">
    <source>
        <dbReference type="SAM" id="MobiDB-lite"/>
    </source>
</evidence>
<name>A0AA41SVJ7_SCICA</name>
<keyword evidence="7" id="KW-1185">Reference proteome</keyword>
<comment type="catalytic activity">
    <reaction evidence="3">
        <text>[protein]-peptidylproline (omega=180) = [protein]-peptidylproline (omega=0)</text>
        <dbReference type="Rhea" id="RHEA:16237"/>
        <dbReference type="Rhea" id="RHEA-COMP:10747"/>
        <dbReference type="Rhea" id="RHEA-COMP:10748"/>
        <dbReference type="ChEBI" id="CHEBI:83833"/>
        <dbReference type="ChEBI" id="CHEBI:83834"/>
        <dbReference type="EC" id="5.2.1.8"/>
    </reaction>
</comment>
<evidence type="ECO:0000313" key="6">
    <source>
        <dbReference type="EMBL" id="MBZ3874425.1"/>
    </source>
</evidence>
<dbReference type="GO" id="GO:0043066">
    <property type="term" value="P:negative regulation of apoptotic process"/>
    <property type="evidence" value="ECO:0007669"/>
    <property type="project" value="TreeGrafter"/>
</dbReference>
<evidence type="ECO:0000256" key="2">
    <source>
        <dbReference type="ARBA" id="ARBA00022803"/>
    </source>
</evidence>
<keyword evidence="3" id="KW-0697">Rotamase</keyword>
<dbReference type="AlphaFoldDB" id="A0AA41SVJ7"/>
<dbReference type="SUPFAM" id="SSF54534">
    <property type="entry name" value="FKBP-like"/>
    <property type="match status" value="1"/>
</dbReference>
<dbReference type="PANTHER" id="PTHR46512:SF3">
    <property type="entry name" value="PEPTIDYL-PROLYL CIS-TRANS ISOMERASE FKBP8"/>
    <property type="match status" value="1"/>
</dbReference>
<dbReference type="GO" id="GO:0044183">
    <property type="term" value="F:protein folding chaperone"/>
    <property type="evidence" value="ECO:0007669"/>
    <property type="project" value="TreeGrafter"/>
</dbReference>
<dbReference type="InterPro" id="IPR050754">
    <property type="entry name" value="FKBP4/5/8-like"/>
</dbReference>
<evidence type="ECO:0000256" key="1">
    <source>
        <dbReference type="ARBA" id="ARBA00022737"/>
    </source>
</evidence>
<protein>
    <recommendedName>
        <fullName evidence="3">peptidylprolyl isomerase</fullName>
        <ecNumber evidence="3">5.2.1.8</ecNumber>
    </recommendedName>
</protein>
<dbReference type="Proteomes" id="UP001166674">
    <property type="component" value="Unassembled WGS sequence"/>
</dbReference>
<feature type="region of interest" description="Disordered" evidence="4">
    <location>
        <begin position="1"/>
        <end position="59"/>
    </location>
</feature>
<dbReference type="Gene3D" id="3.10.50.40">
    <property type="match status" value="1"/>
</dbReference>